<dbReference type="Gene3D" id="3.30.450.20">
    <property type="entry name" value="PAS domain"/>
    <property type="match status" value="1"/>
</dbReference>
<accession>A0ABW6QGX6</accession>
<dbReference type="InterPro" id="IPR036388">
    <property type="entry name" value="WH-like_DNA-bd_sf"/>
</dbReference>
<dbReference type="Pfam" id="PF08448">
    <property type="entry name" value="PAS_4"/>
    <property type="match status" value="1"/>
</dbReference>
<dbReference type="SUPFAM" id="SSF52172">
    <property type="entry name" value="CheY-like"/>
    <property type="match status" value="1"/>
</dbReference>
<dbReference type="SUPFAM" id="SSF55785">
    <property type="entry name" value="PYP-like sensor domain (PAS domain)"/>
    <property type="match status" value="1"/>
</dbReference>
<comment type="caution">
    <text evidence="2">The sequence shown here is derived from an EMBL/GenBank/DDBJ whole genome shotgun (WGS) entry which is preliminary data.</text>
</comment>
<evidence type="ECO:0000313" key="2">
    <source>
        <dbReference type="EMBL" id="MFF1278455.1"/>
    </source>
</evidence>
<dbReference type="CDD" id="cd00130">
    <property type="entry name" value="PAS"/>
    <property type="match status" value="1"/>
</dbReference>
<dbReference type="Pfam" id="PF03861">
    <property type="entry name" value="ANTAR"/>
    <property type="match status" value="1"/>
</dbReference>
<evidence type="ECO:0000259" key="1">
    <source>
        <dbReference type="PROSITE" id="PS50921"/>
    </source>
</evidence>
<dbReference type="Proteomes" id="UP001601627">
    <property type="component" value="Unassembled WGS sequence"/>
</dbReference>
<protein>
    <submittedName>
        <fullName evidence="2">ANTAR domain-containing protein</fullName>
    </submittedName>
</protein>
<gene>
    <name evidence="2" type="ORF">ACFVZC_34575</name>
</gene>
<dbReference type="RefSeq" id="WP_388241017.1">
    <property type="nucleotide sequence ID" value="NZ_JBHVZQ010000057.1"/>
</dbReference>
<feature type="domain" description="ANTAR" evidence="1">
    <location>
        <begin position="180"/>
        <end position="241"/>
    </location>
</feature>
<dbReference type="SMART" id="SM01012">
    <property type="entry name" value="ANTAR"/>
    <property type="match status" value="1"/>
</dbReference>
<organism evidence="2 3">
    <name type="scientific">Streptomyces marokkonensis</name>
    <dbReference type="NCBI Taxonomy" id="324855"/>
    <lineage>
        <taxon>Bacteria</taxon>
        <taxon>Bacillati</taxon>
        <taxon>Actinomycetota</taxon>
        <taxon>Actinomycetes</taxon>
        <taxon>Kitasatosporales</taxon>
        <taxon>Streptomycetaceae</taxon>
        <taxon>Streptomyces</taxon>
    </lineage>
</organism>
<sequence>MSSHVAPGPVDFEAAFLASPAPLLILDTSLVIGDVNPAYAAATWRERDELIGRHVFDAFPDNPHDPHADGVANLGASLQRALRERVSDTMPVQKYDIPCKRSATGFREKYWSPVNSPVLGRDGEVTGLVHHVEDVTDVHVRLRRVHEAHEQTDTPTAHRAQAQHRFARYLAHAEKDRRRLQHLEAETEQLRQALTSRAVIDQAIGIVGAERRCAPDDAFHILVGISQRTNVKLRDVAAALVGRAAAERTGPLLPDVR</sequence>
<dbReference type="PROSITE" id="PS50921">
    <property type="entry name" value="ANTAR"/>
    <property type="match status" value="1"/>
</dbReference>
<dbReference type="InterPro" id="IPR000014">
    <property type="entry name" value="PAS"/>
</dbReference>
<keyword evidence="3" id="KW-1185">Reference proteome</keyword>
<dbReference type="Gene3D" id="1.10.10.10">
    <property type="entry name" value="Winged helix-like DNA-binding domain superfamily/Winged helix DNA-binding domain"/>
    <property type="match status" value="1"/>
</dbReference>
<proteinExistence type="predicted"/>
<evidence type="ECO:0000313" key="3">
    <source>
        <dbReference type="Proteomes" id="UP001601627"/>
    </source>
</evidence>
<dbReference type="InterPro" id="IPR011006">
    <property type="entry name" value="CheY-like_superfamily"/>
</dbReference>
<dbReference type="InterPro" id="IPR013656">
    <property type="entry name" value="PAS_4"/>
</dbReference>
<dbReference type="InterPro" id="IPR005561">
    <property type="entry name" value="ANTAR"/>
</dbReference>
<name>A0ABW6QGX6_9ACTN</name>
<reference evidence="2 3" key="1">
    <citation type="submission" date="2024-09" db="EMBL/GenBank/DDBJ databases">
        <title>The Natural Products Discovery Center: Release of the First 8490 Sequenced Strains for Exploring Actinobacteria Biosynthetic Diversity.</title>
        <authorList>
            <person name="Kalkreuter E."/>
            <person name="Kautsar S.A."/>
            <person name="Yang D."/>
            <person name="Bader C.D."/>
            <person name="Teijaro C.N."/>
            <person name="Fluegel L."/>
            <person name="Davis C.M."/>
            <person name="Simpson J.R."/>
            <person name="Lauterbach L."/>
            <person name="Steele A.D."/>
            <person name="Gui C."/>
            <person name="Meng S."/>
            <person name="Li G."/>
            <person name="Viehrig K."/>
            <person name="Ye F."/>
            <person name="Su P."/>
            <person name="Kiefer A.F."/>
            <person name="Nichols A."/>
            <person name="Cepeda A.J."/>
            <person name="Yan W."/>
            <person name="Fan B."/>
            <person name="Jiang Y."/>
            <person name="Adhikari A."/>
            <person name="Zheng C.-J."/>
            <person name="Schuster L."/>
            <person name="Cowan T.M."/>
            <person name="Smanski M.J."/>
            <person name="Chevrette M.G."/>
            <person name="De Carvalho L.P.S."/>
            <person name="Shen B."/>
        </authorList>
    </citation>
    <scope>NUCLEOTIDE SEQUENCE [LARGE SCALE GENOMIC DNA]</scope>
    <source>
        <strain evidence="2 3">NPDC058328</strain>
    </source>
</reference>
<dbReference type="EMBL" id="JBHVZQ010000057">
    <property type="protein sequence ID" value="MFF1278455.1"/>
    <property type="molecule type" value="Genomic_DNA"/>
</dbReference>
<dbReference type="InterPro" id="IPR035965">
    <property type="entry name" value="PAS-like_dom_sf"/>
</dbReference>